<feature type="region of interest" description="Disordered" evidence="1">
    <location>
        <begin position="103"/>
        <end position="148"/>
    </location>
</feature>
<evidence type="ECO:0000313" key="4">
    <source>
        <dbReference type="Proteomes" id="UP000516437"/>
    </source>
</evidence>
<reference evidence="3 4" key="1">
    <citation type="journal article" date="2019" name="Plant Biotechnol. J.">
        <title>The red bayberry genome and genetic basis of sex determination.</title>
        <authorList>
            <person name="Jia H.M."/>
            <person name="Jia H.J."/>
            <person name="Cai Q.L."/>
            <person name="Wang Y."/>
            <person name="Zhao H.B."/>
            <person name="Yang W.F."/>
            <person name="Wang G.Y."/>
            <person name="Li Y.H."/>
            <person name="Zhan D.L."/>
            <person name="Shen Y.T."/>
            <person name="Niu Q.F."/>
            <person name="Chang L."/>
            <person name="Qiu J."/>
            <person name="Zhao L."/>
            <person name="Xie H.B."/>
            <person name="Fu W.Y."/>
            <person name="Jin J."/>
            <person name="Li X.W."/>
            <person name="Jiao Y."/>
            <person name="Zhou C.C."/>
            <person name="Tu T."/>
            <person name="Chai C.Y."/>
            <person name="Gao J.L."/>
            <person name="Fan L.J."/>
            <person name="van de Weg E."/>
            <person name="Wang J.Y."/>
            <person name="Gao Z.S."/>
        </authorList>
    </citation>
    <scope>NUCLEOTIDE SEQUENCE [LARGE SCALE GENOMIC DNA]</scope>
    <source>
        <tissue evidence="3">Leaves</tissue>
    </source>
</reference>
<keyword evidence="2" id="KW-1133">Transmembrane helix</keyword>
<keyword evidence="2" id="KW-0812">Transmembrane</keyword>
<feature type="compositionally biased region" description="Basic and acidic residues" evidence="1">
    <location>
        <begin position="117"/>
        <end position="127"/>
    </location>
</feature>
<evidence type="ECO:0000313" key="3">
    <source>
        <dbReference type="EMBL" id="KAB1219894.1"/>
    </source>
</evidence>
<feature type="compositionally biased region" description="Acidic residues" evidence="1">
    <location>
        <begin position="104"/>
        <end position="116"/>
    </location>
</feature>
<dbReference type="EMBL" id="RXIC02000021">
    <property type="protein sequence ID" value="KAB1219894.1"/>
    <property type="molecule type" value="Genomic_DNA"/>
</dbReference>
<proteinExistence type="predicted"/>
<protein>
    <submittedName>
        <fullName evidence="3">Uncharacterized protein</fullName>
    </submittedName>
</protein>
<accession>A0A6A1W3U3</accession>
<dbReference type="Proteomes" id="UP000516437">
    <property type="component" value="Chromosome 3"/>
</dbReference>
<organism evidence="3 4">
    <name type="scientific">Morella rubra</name>
    <name type="common">Chinese bayberry</name>
    <dbReference type="NCBI Taxonomy" id="262757"/>
    <lineage>
        <taxon>Eukaryota</taxon>
        <taxon>Viridiplantae</taxon>
        <taxon>Streptophyta</taxon>
        <taxon>Embryophyta</taxon>
        <taxon>Tracheophyta</taxon>
        <taxon>Spermatophyta</taxon>
        <taxon>Magnoliopsida</taxon>
        <taxon>eudicotyledons</taxon>
        <taxon>Gunneridae</taxon>
        <taxon>Pentapetalae</taxon>
        <taxon>rosids</taxon>
        <taxon>fabids</taxon>
        <taxon>Fagales</taxon>
        <taxon>Myricaceae</taxon>
        <taxon>Morella</taxon>
    </lineage>
</organism>
<name>A0A6A1W3U3_9ROSI</name>
<feature type="compositionally biased region" description="Polar residues" evidence="1">
    <location>
        <begin position="130"/>
        <end position="141"/>
    </location>
</feature>
<evidence type="ECO:0000256" key="2">
    <source>
        <dbReference type="SAM" id="Phobius"/>
    </source>
</evidence>
<keyword evidence="4" id="KW-1185">Reference proteome</keyword>
<evidence type="ECO:0000256" key="1">
    <source>
        <dbReference type="SAM" id="MobiDB-lite"/>
    </source>
</evidence>
<sequence>MSKIASGFVKGKELDLFVNELNAVSFSLNSGVKFFQSYTWAGMSDVEPIDILRVVLDNLELDEIVKPFACDFDVHRRLLHHINEDDQWVKKAVANLSQEIQKEEIEDEEAKEEDTEEVKAMVEDKPESSIPATTSPRTPHTPTVGRSVASGSYETRLGLLEALVSDLKDQIEIFGPVLRVGSSGSVALGLHFFVSIELALVIAFCRFYPYLYPYPPSLFDDAKGEK</sequence>
<dbReference type="AlphaFoldDB" id="A0A6A1W3U3"/>
<comment type="caution">
    <text evidence="3">The sequence shown here is derived from an EMBL/GenBank/DDBJ whole genome shotgun (WGS) entry which is preliminary data.</text>
</comment>
<feature type="transmembrane region" description="Helical" evidence="2">
    <location>
        <begin position="188"/>
        <end position="209"/>
    </location>
</feature>
<gene>
    <name evidence="3" type="ORF">CJ030_MR3G009536</name>
</gene>
<keyword evidence="2" id="KW-0472">Membrane</keyword>